<dbReference type="EMBL" id="CAJNOJ010000002">
    <property type="protein sequence ID" value="CAF0725130.1"/>
    <property type="molecule type" value="Genomic_DNA"/>
</dbReference>
<keyword evidence="2" id="KW-0597">Phosphoprotein</keyword>
<dbReference type="SUPFAM" id="SSF56112">
    <property type="entry name" value="Protein kinase-like (PK-like)"/>
    <property type="match status" value="1"/>
</dbReference>
<dbReference type="PANTHER" id="PTHR46538:SF3">
    <property type="entry name" value="PROTEIN KINASE DOMAIN-CONTAINING PROTEIN"/>
    <property type="match status" value="1"/>
</dbReference>
<feature type="coiled-coil region" evidence="8">
    <location>
        <begin position="858"/>
        <end position="885"/>
    </location>
</feature>
<dbReference type="InterPro" id="IPR000719">
    <property type="entry name" value="Prot_kinase_dom"/>
</dbReference>
<evidence type="ECO:0000256" key="1">
    <source>
        <dbReference type="ARBA" id="ARBA00022527"/>
    </source>
</evidence>
<feature type="compositionally biased region" description="Low complexity" evidence="9">
    <location>
        <begin position="386"/>
        <end position="402"/>
    </location>
</feature>
<evidence type="ECO:0000256" key="9">
    <source>
        <dbReference type="SAM" id="MobiDB-lite"/>
    </source>
</evidence>
<dbReference type="SMART" id="SM00220">
    <property type="entry name" value="S_TKc"/>
    <property type="match status" value="1"/>
</dbReference>
<dbReference type="FunFam" id="3.30.200.20:FF:000042">
    <property type="entry name" value="Aurora kinase A"/>
    <property type="match status" value="1"/>
</dbReference>
<keyword evidence="1" id="KW-0723">Serine/threonine-protein kinase</keyword>
<evidence type="ECO:0000256" key="8">
    <source>
        <dbReference type="SAM" id="Coils"/>
    </source>
</evidence>
<dbReference type="Pfam" id="PF12474">
    <property type="entry name" value="PKK"/>
    <property type="match status" value="2"/>
</dbReference>
<feature type="domain" description="Protein kinase" evidence="10">
    <location>
        <begin position="40"/>
        <end position="299"/>
    </location>
</feature>
<dbReference type="Proteomes" id="UP000663852">
    <property type="component" value="Unassembled WGS sequence"/>
</dbReference>
<proteinExistence type="predicted"/>
<feature type="compositionally biased region" description="Pro residues" evidence="9">
    <location>
        <begin position="571"/>
        <end position="582"/>
    </location>
</feature>
<dbReference type="InterPro" id="IPR011009">
    <property type="entry name" value="Kinase-like_dom_sf"/>
</dbReference>
<feature type="region of interest" description="Disordered" evidence="9">
    <location>
        <begin position="710"/>
        <end position="753"/>
    </location>
</feature>
<feature type="coiled-coil region" evidence="8">
    <location>
        <begin position="970"/>
        <end position="1032"/>
    </location>
</feature>
<reference evidence="11" key="1">
    <citation type="submission" date="2021-02" db="EMBL/GenBank/DDBJ databases">
        <authorList>
            <person name="Nowell W R."/>
        </authorList>
    </citation>
    <scope>NUCLEOTIDE SEQUENCE</scope>
</reference>
<feature type="compositionally biased region" description="Polar residues" evidence="9">
    <location>
        <begin position="547"/>
        <end position="557"/>
    </location>
</feature>
<organism evidence="11 12">
    <name type="scientific">Adineta ricciae</name>
    <name type="common">Rotifer</name>
    <dbReference type="NCBI Taxonomy" id="249248"/>
    <lineage>
        <taxon>Eukaryota</taxon>
        <taxon>Metazoa</taxon>
        <taxon>Spiralia</taxon>
        <taxon>Gnathifera</taxon>
        <taxon>Rotifera</taxon>
        <taxon>Eurotatoria</taxon>
        <taxon>Bdelloidea</taxon>
        <taxon>Adinetida</taxon>
        <taxon>Adinetidae</taxon>
        <taxon>Adineta</taxon>
    </lineage>
</organism>
<evidence type="ECO:0000256" key="4">
    <source>
        <dbReference type="ARBA" id="ARBA00022741"/>
    </source>
</evidence>
<dbReference type="GO" id="GO:0005524">
    <property type="term" value="F:ATP binding"/>
    <property type="evidence" value="ECO:0007669"/>
    <property type="project" value="UniProtKB-UniRule"/>
</dbReference>
<keyword evidence="8" id="KW-0175">Coiled coil</keyword>
<feature type="compositionally biased region" description="Low complexity" evidence="9">
    <location>
        <begin position="714"/>
        <end position="734"/>
    </location>
</feature>
<feature type="binding site" evidence="7">
    <location>
        <position position="69"/>
    </location>
    <ligand>
        <name>ATP</name>
        <dbReference type="ChEBI" id="CHEBI:30616"/>
    </ligand>
</feature>
<feature type="region of interest" description="Disordered" evidence="9">
    <location>
        <begin position="383"/>
        <end position="402"/>
    </location>
</feature>
<dbReference type="OrthoDB" id="10027016at2759"/>
<evidence type="ECO:0000256" key="3">
    <source>
        <dbReference type="ARBA" id="ARBA00022679"/>
    </source>
</evidence>
<evidence type="ECO:0000313" key="11">
    <source>
        <dbReference type="EMBL" id="CAF0725130.1"/>
    </source>
</evidence>
<evidence type="ECO:0000259" key="10">
    <source>
        <dbReference type="PROSITE" id="PS50011"/>
    </source>
</evidence>
<accession>A0A813MT40</accession>
<sequence>MLKRLKNIFSTPSGEELWPSKNSSTKKTRLYKEQSPLNEWKLIKELGDGAFGKVYQACHEQSKQYAAAKVIENCTDDELPEHTVEINILSDCDHPNIIGFYDAYYFEKKLYIFLEYCTYGAVDHIMTTLEHGLDEKQIRFIGYEMLEALEYLHTQQFVIHRDVKASNILLTQTGQVKLADFGVSAINTQQDQKRNEFIGTPYWMAPEVFFCEASTDKTYDYRVDIWSFGITLIEMAEMDPPYHEMRSERVGAKIRQAAPPTLRDIRRWSTEFSDLLSCCLKRNPVERLTCHELKQHPFMSNAKSVHSSILYLLEEYKATPVVEVVEEEIILPTSQSKIDLESEHRLSKSSITEEELKKYSVPSDDDDDNEVDDDDHSLIADGDIATNIDDNQTSDNNNNNISEPVIVLKQIRRLSSVDNEPGPPVPPTKPTVIASDIDAKAKQSNNNVANKPPPIPNANSAIKAPPTKAPKPSRALLNSTTNPSIVTTHFTSSKTRAASEPKESTTTTTTTHKLPSLSPAPIKRLTPTPPPPPPSVPVTNGHKKKTSPSGTVVQQKAPSPEKLKPSVNKPSPSPIFVPPPTVPTTSNRSNSATEVGPVETEDSLSKALTRIYEGYVNDLIEEVIQSDFEKPSIPEVILAVITDLTNDDEEEEEDNDHVQQHLNGFNQIYNFNQDKGRSSSPTIYHNNGTNGDIDHYYTRVHQSTTHLNGVNNHDLVQSTNSSSQSTSLASANDSAPAYSETRATRRRTIRTTRRFVGPDGKQEEIVTTKIVEPHNDYQSRLSERKEAHREFRRLYHLEEKRRQQLLNRHEFEIDEQRQEFRRKRDELVKKYDFELQTMEQKQKIEIERESVILSNECNKKMKQIKIDQEKELKQFREQIREQFKQIKRDFDSPYNNATNSFLVNNNGTQSIKDRKELFKRYLAEKENESYLREKQFTDNQQQILDNQLKTIENYHKQRIQVLERQFLVEKQNLIKTKEQALWEIDEHELRSRYDLLRKQTKSFYSLFRTMLTQQSEKEVQQLDEQIRLEREMLETRLSEDRREWPRTWKKMQKTRNKQFRQQLIINKTPFEEEKVLIKKFENDENERRRTHEERLKEKHRHLIQNLHSKQQATRNELLLVQRQKLEQCVEFETRKLQELQQTFESDWVEFRNTQKSRKLIDHFHIDVPPWLPMKSTGQTNEKYSSPNRQTFVYNADEISLEALLDPSFRPMTTPTSSQQVYPTNYHSAPHSLANVIPNIRYDRASFDPSIDIPAVQPFSTLPTRRRRRPQSSQLPISLPFSSATATRTRFSPNTAKVVQSPVTSHAPALLRSTGGYRLQSWHSWPGVELTDDEQFFKLSNDSEHILF</sequence>
<dbReference type="Gene3D" id="3.30.200.20">
    <property type="entry name" value="Phosphorylase Kinase, domain 1"/>
    <property type="match status" value="1"/>
</dbReference>
<dbReference type="PANTHER" id="PTHR46538">
    <property type="entry name" value="PROTEIN KINASE DOMAIN-CONTAINING PROTEIN"/>
    <property type="match status" value="1"/>
</dbReference>
<dbReference type="GO" id="GO:0004674">
    <property type="term" value="F:protein serine/threonine kinase activity"/>
    <property type="evidence" value="ECO:0007669"/>
    <property type="project" value="UniProtKB-KW"/>
</dbReference>
<protein>
    <recommendedName>
        <fullName evidence="10">Protein kinase domain-containing protein</fullName>
    </recommendedName>
</protein>
<dbReference type="FunFam" id="1.10.510.10:FF:000421">
    <property type="entry name" value="Serine/threonine-protein kinase PAK 6"/>
    <property type="match status" value="1"/>
</dbReference>
<feature type="compositionally biased region" description="Low complexity" evidence="9">
    <location>
        <begin position="461"/>
        <end position="472"/>
    </location>
</feature>
<feature type="region of interest" description="Disordered" evidence="9">
    <location>
        <begin position="444"/>
        <end position="600"/>
    </location>
</feature>
<evidence type="ECO:0000313" key="12">
    <source>
        <dbReference type="Proteomes" id="UP000663852"/>
    </source>
</evidence>
<feature type="compositionally biased region" description="Acidic residues" evidence="9">
    <location>
        <begin position="363"/>
        <end position="375"/>
    </location>
</feature>
<feature type="region of interest" description="Disordered" evidence="9">
    <location>
        <begin position="1258"/>
        <end position="1278"/>
    </location>
</feature>
<evidence type="ECO:0000256" key="5">
    <source>
        <dbReference type="ARBA" id="ARBA00022777"/>
    </source>
</evidence>
<feature type="compositionally biased region" description="Polar residues" evidence="9">
    <location>
        <begin position="476"/>
        <end position="496"/>
    </location>
</feature>
<feature type="compositionally biased region" description="Basic residues" evidence="9">
    <location>
        <begin position="744"/>
        <end position="753"/>
    </location>
</feature>
<keyword evidence="3" id="KW-0808">Transferase</keyword>
<dbReference type="PROSITE" id="PS00107">
    <property type="entry name" value="PROTEIN_KINASE_ATP"/>
    <property type="match status" value="1"/>
</dbReference>
<dbReference type="InterPro" id="IPR022165">
    <property type="entry name" value="PKK"/>
</dbReference>
<gene>
    <name evidence="11" type="ORF">EDS130_LOCUS623</name>
</gene>
<dbReference type="InterPro" id="IPR017441">
    <property type="entry name" value="Protein_kinase_ATP_BS"/>
</dbReference>
<comment type="caution">
    <text evidence="11">The sequence shown here is derived from an EMBL/GenBank/DDBJ whole genome shotgun (WGS) entry which is preliminary data.</text>
</comment>
<evidence type="ECO:0000256" key="7">
    <source>
        <dbReference type="PROSITE-ProRule" id="PRU10141"/>
    </source>
</evidence>
<dbReference type="PROSITE" id="PS00108">
    <property type="entry name" value="PROTEIN_KINASE_ST"/>
    <property type="match status" value="1"/>
</dbReference>
<evidence type="ECO:0000256" key="6">
    <source>
        <dbReference type="ARBA" id="ARBA00022840"/>
    </source>
</evidence>
<feature type="compositionally biased region" description="Pro residues" evidence="9">
    <location>
        <begin position="527"/>
        <end position="536"/>
    </location>
</feature>
<keyword evidence="4 7" id="KW-0547">Nucleotide-binding</keyword>
<dbReference type="PROSITE" id="PS50011">
    <property type="entry name" value="PROTEIN_KINASE_DOM"/>
    <property type="match status" value="1"/>
</dbReference>
<evidence type="ECO:0000256" key="2">
    <source>
        <dbReference type="ARBA" id="ARBA00022553"/>
    </source>
</evidence>
<keyword evidence="5" id="KW-0418">Kinase</keyword>
<dbReference type="Pfam" id="PF00069">
    <property type="entry name" value="Pkinase"/>
    <property type="match status" value="1"/>
</dbReference>
<dbReference type="InterPro" id="IPR051585">
    <property type="entry name" value="STE20_Ser/Thr_Kinases"/>
</dbReference>
<feature type="region of interest" description="Disordered" evidence="9">
    <location>
        <begin position="341"/>
        <end position="377"/>
    </location>
</feature>
<dbReference type="Gene3D" id="1.10.510.10">
    <property type="entry name" value="Transferase(Phosphotransferase) domain 1"/>
    <property type="match status" value="1"/>
</dbReference>
<name>A0A813MT40_ADIRI</name>
<keyword evidence="6 7" id="KW-0067">ATP-binding</keyword>
<dbReference type="InterPro" id="IPR008271">
    <property type="entry name" value="Ser/Thr_kinase_AS"/>
</dbReference>